<dbReference type="PROSITE" id="PS00562">
    <property type="entry name" value="CBM1_1"/>
    <property type="match status" value="1"/>
</dbReference>
<protein>
    <recommendedName>
        <fullName evidence="11">Beta-xylanase</fullName>
        <ecNumber evidence="11">3.2.1.8</ecNumber>
    </recommendedName>
</protein>
<dbReference type="EC" id="3.2.1.8" evidence="11"/>
<comment type="subcellular location">
    <subcellularLocation>
        <location evidence="2">Secreted</location>
    </subcellularLocation>
</comment>
<evidence type="ECO:0000256" key="2">
    <source>
        <dbReference type="ARBA" id="ARBA00004613"/>
    </source>
</evidence>
<dbReference type="GO" id="GO:0031176">
    <property type="term" value="F:endo-1,4-beta-xylanase activity"/>
    <property type="evidence" value="ECO:0007669"/>
    <property type="project" value="UniProtKB-EC"/>
</dbReference>
<comment type="catalytic activity">
    <reaction evidence="1 11">
        <text>Endohydrolysis of (1-&gt;4)-beta-D-xylosidic linkages in xylans.</text>
        <dbReference type="EC" id="3.2.1.8"/>
    </reaction>
</comment>
<dbReference type="GO" id="GO:0005576">
    <property type="term" value="C:extracellular region"/>
    <property type="evidence" value="ECO:0007669"/>
    <property type="project" value="UniProtKB-SubCell"/>
</dbReference>
<dbReference type="Gene3D" id="3.20.20.80">
    <property type="entry name" value="Glycosidases"/>
    <property type="match status" value="1"/>
</dbReference>
<comment type="pathway">
    <text evidence="3">Glycan degradation; xylan degradation.</text>
</comment>
<organism evidence="15 16">
    <name type="scientific">Botryotinia convoluta</name>
    <dbReference type="NCBI Taxonomy" id="54673"/>
    <lineage>
        <taxon>Eukaryota</taxon>
        <taxon>Fungi</taxon>
        <taxon>Dikarya</taxon>
        <taxon>Ascomycota</taxon>
        <taxon>Pezizomycotina</taxon>
        <taxon>Leotiomycetes</taxon>
        <taxon>Helotiales</taxon>
        <taxon>Sclerotiniaceae</taxon>
        <taxon>Botryotinia</taxon>
    </lineage>
</organism>
<comment type="similarity">
    <text evidence="4 11">Belongs to the glycosyl hydrolase 10 (cellulase F) family.</text>
</comment>
<feature type="domain" description="GH10" evidence="14">
    <location>
        <begin position="22"/>
        <end position="333"/>
    </location>
</feature>
<evidence type="ECO:0000256" key="6">
    <source>
        <dbReference type="ARBA" id="ARBA00022651"/>
    </source>
</evidence>
<dbReference type="PANTHER" id="PTHR31490:SF35">
    <property type="entry name" value="ENDO-1,4-BETA-XYLANASE"/>
    <property type="match status" value="1"/>
</dbReference>
<evidence type="ECO:0000256" key="9">
    <source>
        <dbReference type="ARBA" id="ARBA00023277"/>
    </source>
</evidence>
<comment type="caution">
    <text evidence="15">The sequence shown here is derived from an EMBL/GenBank/DDBJ whole genome shotgun (WGS) entry which is preliminary data.</text>
</comment>
<dbReference type="InterPro" id="IPR017853">
    <property type="entry name" value="GH"/>
</dbReference>
<dbReference type="Pfam" id="PF00734">
    <property type="entry name" value="CBM_1"/>
    <property type="match status" value="1"/>
</dbReference>
<dbReference type="Proteomes" id="UP000297527">
    <property type="component" value="Unassembled WGS sequence"/>
</dbReference>
<evidence type="ECO:0000256" key="12">
    <source>
        <dbReference type="SAM" id="SignalP"/>
    </source>
</evidence>
<evidence type="ECO:0000259" key="13">
    <source>
        <dbReference type="PROSITE" id="PS51164"/>
    </source>
</evidence>
<proteinExistence type="inferred from homology"/>
<evidence type="ECO:0000256" key="1">
    <source>
        <dbReference type="ARBA" id="ARBA00000681"/>
    </source>
</evidence>
<keyword evidence="8 11" id="KW-0378">Hydrolase</keyword>
<feature type="signal peptide" evidence="12">
    <location>
        <begin position="1"/>
        <end position="17"/>
    </location>
</feature>
<gene>
    <name evidence="15" type="ORF">BCON_0002g00300</name>
</gene>
<dbReference type="PRINTS" id="PR00134">
    <property type="entry name" value="GLHYDRLASE10"/>
</dbReference>
<evidence type="ECO:0000256" key="4">
    <source>
        <dbReference type="ARBA" id="ARBA00007495"/>
    </source>
</evidence>
<dbReference type="PANTHER" id="PTHR31490">
    <property type="entry name" value="GLYCOSYL HYDROLASE"/>
    <property type="match status" value="1"/>
</dbReference>
<evidence type="ECO:0000313" key="15">
    <source>
        <dbReference type="EMBL" id="TGO65448.1"/>
    </source>
</evidence>
<keyword evidence="7 12" id="KW-0732">Signal</keyword>
<dbReference type="SUPFAM" id="SSF57180">
    <property type="entry name" value="Cellulose-binding domain"/>
    <property type="match status" value="1"/>
</dbReference>
<dbReference type="OrthoDB" id="3055998at2759"/>
<dbReference type="GO" id="GO:0030248">
    <property type="term" value="F:cellulose binding"/>
    <property type="evidence" value="ECO:0007669"/>
    <property type="project" value="InterPro"/>
</dbReference>
<keyword evidence="6" id="KW-0858">Xylan degradation</keyword>
<feature type="domain" description="CBM1" evidence="13">
    <location>
        <begin position="461"/>
        <end position="497"/>
    </location>
</feature>
<dbReference type="AlphaFoldDB" id="A0A4Z1IVF7"/>
<name>A0A4Z1IVF7_9HELO</name>
<evidence type="ECO:0000256" key="7">
    <source>
        <dbReference type="ARBA" id="ARBA00022729"/>
    </source>
</evidence>
<evidence type="ECO:0000256" key="5">
    <source>
        <dbReference type="ARBA" id="ARBA00022525"/>
    </source>
</evidence>
<keyword evidence="10 11" id="KW-0624">Polysaccharide degradation</keyword>
<dbReference type="EMBL" id="PQXN01000002">
    <property type="protein sequence ID" value="TGO65448.1"/>
    <property type="molecule type" value="Genomic_DNA"/>
</dbReference>
<dbReference type="InterPro" id="IPR001000">
    <property type="entry name" value="GH10_dom"/>
</dbReference>
<dbReference type="GO" id="GO:0045493">
    <property type="term" value="P:xylan catabolic process"/>
    <property type="evidence" value="ECO:0007669"/>
    <property type="project" value="UniProtKB-KW"/>
</dbReference>
<keyword evidence="5" id="KW-0964">Secreted</keyword>
<dbReference type="SUPFAM" id="SSF51445">
    <property type="entry name" value="(Trans)glycosidases"/>
    <property type="match status" value="1"/>
</dbReference>
<keyword evidence="16" id="KW-1185">Reference proteome</keyword>
<evidence type="ECO:0000256" key="11">
    <source>
        <dbReference type="RuleBase" id="RU361174"/>
    </source>
</evidence>
<dbReference type="InterPro" id="IPR000254">
    <property type="entry name" value="CBD"/>
</dbReference>
<dbReference type="SMART" id="SM00633">
    <property type="entry name" value="Glyco_10"/>
    <property type="match status" value="1"/>
</dbReference>
<dbReference type="Pfam" id="PF00331">
    <property type="entry name" value="Glyco_hydro_10"/>
    <property type="match status" value="1"/>
</dbReference>
<dbReference type="InterPro" id="IPR035971">
    <property type="entry name" value="CBD_sf"/>
</dbReference>
<accession>A0A4Z1IVF7</accession>
<reference evidence="15 16" key="1">
    <citation type="submission" date="2017-12" db="EMBL/GenBank/DDBJ databases">
        <title>Comparative genomics of Botrytis spp.</title>
        <authorList>
            <person name="Valero-Jimenez C.A."/>
            <person name="Tapia P."/>
            <person name="Veloso J."/>
            <person name="Silva-Moreno E."/>
            <person name="Staats M."/>
            <person name="Valdes J.H."/>
            <person name="Van Kan J.A.L."/>
        </authorList>
    </citation>
    <scope>NUCLEOTIDE SEQUENCE [LARGE SCALE GENOMIC DNA]</scope>
    <source>
        <strain evidence="15 16">MUCL11595</strain>
    </source>
</reference>
<dbReference type="PROSITE" id="PS51760">
    <property type="entry name" value="GH10_2"/>
    <property type="match status" value="1"/>
</dbReference>
<evidence type="ECO:0000313" key="16">
    <source>
        <dbReference type="Proteomes" id="UP000297527"/>
    </source>
</evidence>
<dbReference type="InterPro" id="IPR044846">
    <property type="entry name" value="GH10"/>
</dbReference>
<dbReference type="SMART" id="SM00236">
    <property type="entry name" value="fCBD"/>
    <property type="match status" value="1"/>
</dbReference>
<keyword evidence="9 11" id="KW-0119">Carbohydrate metabolism</keyword>
<evidence type="ECO:0000256" key="8">
    <source>
        <dbReference type="ARBA" id="ARBA00022801"/>
    </source>
</evidence>
<evidence type="ECO:0000259" key="14">
    <source>
        <dbReference type="PROSITE" id="PS51760"/>
    </source>
</evidence>
<dbReference type="PROSITE" id="PS51164">
    <property type="entry name" value="CBM1_2"/>
    <property type="match status" value="1"/>
</dbReference>
<keyword evidence="11" id="KW-0326">Glycosidase</keyword>
<sequence length="499" mass="52476">MHISNLIPLAILPLAYGQLDTLAKAAGLKYFGSATDNGELTDTQYTAILSNNSQFGQITPGNTQKWQYTEPTQNTFSYTQGDVVVDFAEKNDQILRCHNLCWYNQLPSWVTSGTWTNETLIAVLKNHIKNEVTYYKGKCYAWDVVNEAFNDDGTWRSFIFYDTIGPEYIPIAFETAALYDPDVKLYYNDYNIESSGAKATATLNLVKSLQARGIKIDGVGLQAHFIVGSTPSESALATTLQSFTALDVEVAYTELDVRFSTLPPTAAGLAQQGVDYANTVNACLSVDGCVGITIWDFTDAYSWIPSTFTGQGDACLWFANYTVHPAYNNVVAALSAAAGTAAPVTFTTVSTVPATSTAKVSISSAVSTSTSRPVVLSSSPDSVSVSASAVVSSVSSVVQVASSSSAVSSAVPSLPISSSPIPSSSTLKKCTKTSSSISAPSSTIISSTKTTSTAAASGTGAAVALYGQCGGATWTGSTVCASGAKCTVQNDWYSQCVAA</sequence>
<evidence type="ECO:0000256" key="10">
    <source>
        <dbReference type="ARBA" id="ARBA00023326"/>
    </source>
</evidence>
<evidence type="ECO:0000256" key="3">
    <source>
        <dbReference type="ARBA" id="ARBA00004851"/>
    </source>
</evidence>
<feature type="chain" id="PRO_5021368449" description="Beta-xylanase" evidence="12">
    <location>
        <begin position="18"/>
        <end position="499"/>
    </location>
</feature>